<reference evidence="3 4" key="1">
    <citation type="submission" date="2022-09" db="EMBL/GenBank/DDBJ databases">
        <authorList>
            <person name="Palmer J.M."/>
        </authorList>
    </citation>
    <scope>NUCLEOTIDE SEQUENCE [LARGE SCALE GENOMIC DNA]</scope>
    <source>
        <strain evidence="3 4">DSM 7382</strain>
    </source>
</reference>
<dbReference type="CDD" id="cd11377">
    <property type="entry name" value="Pro-peptidase_S53"/>
    <property type="match status" value="1"/>
</dbReference>
<dbReference type="PANTHER" id="PTHR14218">
    <property type="entry name" value="PROTEASE S8 TRIPEPTIDYL PEPTIDASE I CLN2"/>
    <property type="match status" value="1"/>
</dbReference>
<feature type="chain" id="PRO_5043754514" description="Peptidase S53 activation domain-containing protein" evidence="1">
    <location>
        <begin position="19"/>
        <end position="294"/>
    </location>
</feature>
<accession>A0AAW0GZT8</accession>
<dbReference type="GO" id="GO:0006508">
    <property type="term" value="P:proteolysis"/>
    <property type="evidence" value="ECO:0007669"/>
    <property type="project" value="InterPro"/>
</dbReference>
<keyword evidence="1" id="KW-0732">Signal</keyword>
<dbReference type="GO" id="GO:0004252">
    <property type="term" value="F:serine-type endopeptidase activity"/>
    <property type="evidence" value="ECO:0007669"/>
    <property type="project" value="InterPro"/>
</dbReference>
<feature type="domain" description="Peptidase S53 activation" evidence="2">
    <location>
        <begin position="34"/>
        <end position="178"/>
    </location>
</feature>
<evidence type="ECO:0000259" key="2">
    <source>
        <dbReference type="SMART" id="SM00944"/>
    </source>
</evidence>
<organism evidence="3 4">
    <name type="scientific">Cerrena zonata</name>
    <dbReference type="NCBI Taxonomy" id="2478898"/>
    <lineage>
        <taxon>Eukaryota</taxon>
        <taxon>Fungi</taxon>
        <taxon>Dikarya</taxon>
        <taxon>Basidiomycota</taxon>
        <taxon>Agaricomycotina</taxon>
        <taxon>Agaricomycetes</taxon>
        <taxon>Polyporales</taxon>
        <taxon>Cerrenaceae</taxon>
        <taxon>Cerrena</taxon>
    </lineage>
</organism>
<name>A0AAW0GZT8_9APHY</name>
<dbReference type="GO" id="GO:0008240">
    <property type="term" value="F:tripeptidyl-peptidase activity"/>
    <property type="evidence" value="ECO:0007669"/>
    <property type="project" value="TreeGrafter"/>
</dbReference>
<dbReference type="AlphaFoldDB" id="A0AAW0GZT8"/>
<dbReference type="Proteomes" id="UP001385951">
    <property type="component" value="Unassembled WGS sequence"/>
</dbReference>
<dbReference type="Pfam" id="PF09286">
    <property type="entry name" value="Pro-kuma_activ"/>
    <property type="match status" value="1"/>
</dbReference>
<dbReference type="SUPFAM" id="SSF54897">
    <property type="entry name" value="Protease propeptides/inhibitors"/>
    <property type="match status" value="1"/>
</dbReference>
<gene>
    <name evidence="3" type="ORF">QCA50_000951</name>
</gene>
<dbReference type="EMBL" id="JASBNA010000001">
    <property type="protein sequence ID" value="KAK7696297.1"/>
    <property type="molecule type" value="Genomic_DNA"/>
</dbReference>
<evidence type="ECO:0000313" key="4">
    <source>
        <dbReference type="Proteomes" id="UP001385951"/>
    </source>
</evidence>
<dbReference type="SMART" id="SM00944">
    <property type="entry name" value="Pro-kuma_activ"/>
    <property type="match status" value="1"/>
</dbReference>
<dbReference type="InterPro" id="IPR050819">
    <property type="entry name" value="Tripeptidyl-peptidase_I"/>
</dbReference>
<evidence type="ECO:0000256" key="1">
    <source>
        <dbReference type="SAM" id="SignalP"/>
    </source>
</evidence>
<evidence type="ECO:0000313" key="3">
    <source>
        <dbReference type="EMBL" id="KAK7696297.1"/>
    </source>
</evidence>
<protein>
    <recommendedName>
        <fullName evidence="2">Peptidase S53 activation domain-containing protein</fullName>
    </recommendedName>
</protein>
<dbReference type="PANTHER" id="PTHR14218:SF15">
    <property type="entry name" value="TRIPEPTIDYL-PEPTIDASE 1"/>
    <property type="match status" value="1"/>
</dbReference>
<sequence length="294" mass="32858">MRLRSAVFVLVFSCLAQALPSGRPYKVKESIDTPRGWIKRERVPADRTIELRVAIPQSNFAELERRLYEVSDPTHHSYGAHLSKKEVDELVAPHSDSVNAVHDWLASHGFQKRHLTVSSAGDWVKLALPISQAEKMLDTEYHVWEHRVTGMTAIRTTAYTLPDDLHAHVEFVHPTIAFPSIKPMISGSRFIPDSDTPSAGIKIYSASAAHGTSSWNGTINPACNNEIGLKCLQQIYNFTDYKPSPNSGSRIGITGYLEQFANTQDLQSFFTEQRPDAINTTFDVISVNGRHSEE</sequence>
<comment type="caution">
    <text evidence="3">The sequence shown here is derived from an EMBL/GenBank/DDBJ whole genome shotgun (WGS) entry which is preliminary data.</text>
</comment>
<feature type="signal peptide" evidence="1">
    <location>
        <begin position="1"/>
        <end position="18"/>
    </location>
</feature>
<proteinExistence type="predicted"/>
<dbReference type="Gene3D" id="3.40.50.200">
    <property type="entry name" value="Peptidase S8/S53 domain"/>
    <property type="match status" value="1"/>
</dbReference>
<dbReference type="InterPro" id="IPR036852">
    <property type="entry name" value="Peptidase_S8/S53_dom_sf"/>
</dbReference>
<dbReference type="InterPro" id="IPR015366">
    <property type="entry name" value="S53_propep"/>
</dbReference>
<keyword evidence="4" id="KW-1185">Reference proteome</keyword>